<comment type="caution">
    <text evidence="1">The sequence shown here is derived from an EMBL/GenBank/DDBJ whole genome shotgun (WGS) entry which is preliminary data.</text>
</comment>
<dbReference type="RefSeq" id="WP_114296211.1">
    <property type="nucleotide sequence ID" value="NZ_QPJT01000002.1"/>
</dbReference>
<sequence>MTEFFCMDLKSYFNHKLIAEDNCSDMVKSRFDSYGISEPGRKERVLYSPRSLPNSLEHIKPNNILFIFPDSSIDKYDNISCEGEVIYTPDLMCTSVCFLGLSDTSNLKDKVRLIFSDGSSGEIEILFYKWLQGENLYITDIKNEDCKIALKSIKDNASIGYIYSYEAKVPEDGKRLSCIVLPINPCLHILSITLKFAPDSL</sequence>
<name>A0A369BK73_9FIRM</name>
<reference evidence="1 2" key="1">
    <citation type="submission" date="2018-07" db="EMBL/GenBank/DDBJ databases">
        <title>Genomic Encyclopedia of Type Strains, Phase IV (KMG-IV): sequencing the most valuable type-strain genomes for metagenomic binning, comparative biology and taxonomic classification.</title>
        <authorList>
            <person name="Goeker M."/>
        </authorList>
    </citation>
    <scope>NUCLEOTIDE SEQUENCE [LARGE SCALE GENOMIC DNA]</scope>
    <source>
        <strain evidence="1 2">DSM 27016</strain>
    </source>
</reference>
<dbReference type="OrthoDB" id="1736715at2"/>
<gene>
    <name evidence="1" type="ORF">DFR58_102163</name>
</gene>
<dbReference type="AlphaFoldDB" id="A0A369BK73"/>
<dbReference type="Proteomes" id="UP000253034">
    <property type="component" value="Unassembled WGS sequence"/>
</dbReference>
<proteinExistence type="predicted"/>
<evidence type="ECO:0000313" key="2">
    <source>
        <dbReference type="Proteomes" id="UP000253034"/>
    </source>
</evidence>
<dbReference type="EMBL" id="QPJT01000002">
    <property type="protein sequence ID" value="RCX20094.1"/>
    <property type="molecule type" value="Genomic_DNA"/>
</dbReference>
<organism evidence="1 2">
    <name type="scientific">Anaerobacterium chartisolvens</name>
    <dbReference type="NCBI Taxonomy" id="1297424"/>
    <lineage>
        <taxon>Bacteria</taxon>
        <taxon>Bacillati</taxon>
        <taxon>Bacillota</taxon>
        <taxon>Clostridia</taxon>
        <taxon>Eubacteriales</taxon>
        <taxon>Oscillospiraceae</taxon>
        <taxon>Anaerobacterium</taxon>
    </lineage>
</organism>
<evidence type="ECO:0000313" key="1">
    <source>
        <dbReference type="EMBL" id="RCX20094.1"/>
    </source>
</evidence>
<accession>A0A369BK73</accession>
<keyword evidence="2" id="KW-1185">Reference proteome</keyword>
<protein>
    <submittedName>
        <fullName evidence="1">Uncharacterized protein</fullName>
    </submittedName>
</protein>